<dbReference type="AlphaFoldDB" id="E3S682"/>
<gene>
    <name evidence="2" type="ORF">PTT_18208</name>
</gene>
<feature type="compositionally biased region" description="Basic and acidic residues" evidence="1">
    <location>
        <begin position="175"/>
        <end position="186"/>
    </location>
</feature>
<evidence type="ECO:0000313" key="3">
    <source>
        <dbReference type="Proteomes" id="UP000001067"/>
    </source>
</evidence>
<accession>E3S682</accession>
<evidence type="ECO:0000313" key="2">
    <source>
        <dbReference type="EMBL" id="EFQ86527.1"/>
    </source>
</evidence>
<protein>
    <submittedName>
        <fullName evidence="2">Uncharacterized protein</fullName>
    </submittedName>
</protein>
<dbReference type="eggNOG" id="ENOG502SZNV">
    <property type="taxonomic scope" value="Eukaryota"/>
</dbReference>
<organism evidence="3">
    <name type="scientific">Pyrenophora teres f. teres (strain 0-1)</name>
    <name type="common">Barley net blotch fungus</name>
    <name type="synonym">Drechslera teres f. teres</name>
    <dbReference type="NCBI Taxonomy" id="861557"/>
    <lineage>
        <taxon>Eukaryota</taxon>
        <taxon>Fungi</taxon>
        <taxon>Dikarya</taxon>
        <taxon>Ascomycota</taxon>
        <taxon>Pezizomycotina</taxon>
        <taxon>Dothideomycetes</taxon>
        <taxon>Pleosporomycetidae</taxon>
        <taxon>Pleosporales</taxon>
        <taxon>Pleosporineae</taxon>
        <taxon>Pleosporaceae</taxon>
        <taxon>Pyrenophora</taxon>
    </lineage>
</organism>
<dbReference type="Proteomes" id="UP000001067">
    <property type="component" value="Unassembled WGS sequence"/>
</dbReference>
<name>E3S682_PYRTT</name>
<dbReference type="EMBL" id="GL537359">
    <property type="protein sequence ID" value="EFQ86527.1"/>
    <property type="molecule type" value="Genomic_DNA"/>
</dbReference>
<dbReference type="OrthoDB" id="4187154at2759"/>
<reference evidence="2 3" key="1">
    <citation type="journal article" date="2010" name="Genome Biol.">
        <title>A first genome assembly of the barley fungal pathogen Pyrenophora teres f. teres.</title>
        <authorList>
            <person name="Ellwood S.R."/>
            <person name="Liu Z."/>
            <person name="Syme R.A."/>
            <person name="Lai Z."/>
            <person name="Hane J.K."/>
            <person name="Keiper F."/>
            <person name="Moffat C.S."/>
            <person name="Oliver R.P."/>
            <person name="Friesen T.L."/>
        </authorList>
    </citation>
    <scope>NUCLEOTIDE SEQUENCE [LARGE SCALE GENOMIC DNA]</scope>
    <source>
        <strain evidence="2 3">0-1</strain>
    </source>
</reference>
<evidence type="ECO:0000256" key="1">
    <source>
        <dbReference type="SAM" id="MobiDB-lite"/>
    </source>
</evidence>
<dbReference type="KEGG" id="pte:PTT_18208"/>
<dbReference type="HOGENOM" id="CLU_545120_0_0_1"/>
<sequence length="573" mass="63182">MSRSIELGRAVLGSPTSNHELWLTTLITISPEQGATYLQQLKAGQCLEILASGGLWVRRGHGMHIDLKITVGEEALPPRKLQELAEAIYQAPIWNQLMLKPTLLLNDAVEPGTVHLDIMHDTTGLQEEQKRHRLFPDVPAVDMRPPAGVTTVCLQSVSLSIDIPETSPRRKVKVKRPDNLTSERRISNTNAQDSLQREATPIPTASRKRKRPVTETRSMMQQVPVNPLERSTDNKHRSAIESFSTRIDLCDMIDASLRLSIYGALNKTGNVSKIKASTFRFGLADVAPSIWRNGYLNALSQRAHLLPTIARSLHHMGYEKTVSLSLRDKLMNLGATQGKAKHCDEDEMKSITDCHGTQLRESIASQLWIHSQTSLLRKPTTSLQACVVSNRPLVIPGSDEILADEEQAWSLHVPSTPRDDTGLVDSSQVRVDGPFFRPRQSPSSAVAQKIQQDDQPFSYANMYDDPGEAEDDLLLDSQPYGAMSLMEYPSDGKITATFSLTDGHKPQVSALAQQPAIRQAQCSLGRVEAADFSSSPGRSSEMGNARILPDETPVIGESGDHNIDCSDEILLAF</sequence>
<proteinExistence type="predicted"/>
<feature type="region of interest" description="Disordered" evidence="1">
    <location>
        <begin position="168"/>
        <end position="222"/>
    </location>
</feature>
<keyword evidence="3" id="KW-1185">Reference proteome</keyword>